<keyword evidence="1" id="KW-0812">Transmembrane</keyword>
<protein>
    <submittedName>
        <fullName evidence="2">Uncharacterized protein</fullName>
    </submittedName>
</protein>
<sequence>MVVIIARNRTINFFIGCRSNVFELRHTRLPLLPFIWRVIVAGMLIVYTIIQFTMFHYHTGNTMMMMMRYKSKQQQQHS</sequence>
<dbReference type="EMBL" id="FUYQ01000007">
    <property type="protein sequence ID" value="SKB48007.1"/>
    <property type="molecule type" value="Genomic_DNA"/>
</dbReference>
<feature type="transmembrane region" description="Helical" evidence="1">
    <location>
        <begin position="34"/>
        <end position="57"/>
    </location>
</feature>
<evidence type="ECO:0000313" key="2">
    <source>
        <dbReference type="EMBL" id="SKB48007.1"/>
    </source>
</evidence>
<gene>
    <name evidence="2" type="ORF">SAMN05660349_01379</name>
</gene>
<keyword evidence="3" id="KW-1185">Reference proteome</keyword>
<name>A0A1T5BLL2_9BACT</name>
<evidence type="ECO:0000256" key="1">
    <source>
        <dbReference type="SAM" id="Phobius"/>
    </source>
</evidence>
<dbReference type="Proteomes" id="UP000190852">
    <property type="component" value="Unassembled WGS sequence"/>
</dbReference>
<reference evidence="3" key="1">
    <citation type="submission" date="2017-02" db="EMBL/GenBank/DDBJ databases">
        <authorList>
            <person name="Varghese N."/>
            <person name="Submissions S."/>
        </authorList>
    </citation>
    <scope>NUCLEOTIDE SEQUENCE [LARGE SCALE GENOMIC DNA]</scope>
    <source>
        <strain evidence="3">DSM 24967</strain>
    </source>
</reference>
<organism evidence="2 3">
    <name type="scientific">Parabacteroides chartae</name>
    <dbReference type="NCBI Taxonomy" id="1037355"/>
    <lineage>
        <taxon>Bacteria</taxon>
        <taxon>Pseudomonadati</taxon>
        <taxon>Bacteroidota</taxon>
        <taxon>Bacteroidia</taxon>
        <taxon>Bacteroidales</taxon>
        <taxon>Tannerellaceae</taxon>
        <taxon>Parabacteroides</taxon>
    </lineage>
</organism>
<evidence type="ECO:0000313" key="3">
    <source>
        <dbReference type="Proteomes" id="UP000190852"/>
    </source>
</evidence>
<keyword evidence="1" id="KW-1133">Transmembrane helix</keyword>
<proteinExistence type="predicted"/>
<dbReference type="AlphaFoldDB" id="A0A1T5BLL2"/>
<accession>A0A1T5BLL2</accession>
<keyword evidence="1" id="KW-0472">Membrane</keyword>